<feature type="transmembrane region" description="Helical" evidence="1">
    <location>
        <begin position="64"/>
        <end position="81"/>
    </location>
</feature>
<feature type="transmembrane region" description="Helical" evidence="1">
    <location>
        <begin position="40"/>
        <end position="57"/>
    </location>
</feature>
<evidence type="ECO:0000313" key="3">
    <source>
        <dbReference type="EMBL" id="PIL43329.1"/>
    </source>
</evidence>
<feature type="transmembrane region" description="Helical" evidence="1">
    <location>
        <begin position="12"/>
        <end position="28"/>
    </location>
</feature>
<dbReference type="AlphaFoldDB" id="A0A2G8TBH0"/>
<evidence type="ECO:0000256" key="1">
    <source>
        <dbReference type="SAM" id="Phobius"/>
    </source>
</evidence>
<evidence type="ECO:0000259" key="2">
    <source>
        <dbReference type="Pfam" id="PF22570"/>
    </source>
</evidence>
<dbReference type="RefSeq" id="WP_099791508.1">
    <property type="nucleotide sequence ID" value="NZ_JBHLYV010000018.1"/>
</dbReference>
<organism evidence="3 4">
    <name type="scientific">Massilia eurypsychrophila</name>
    <dbReference type="NCBI Taxonomy" id="1485217"/>
    <lineage>
        <taxon>Bacteria</taxon>
        <taxon>Pseudomonadati</taxon>
        <taxon>Pseudomonadota</taxon>
        <taxon>Betaproteobacteria</taxon>
        <taxon>Burkholderiales</taxon>
        <taxon>Oxalobacteraceae</taxon>
        <taxon>Telluria group</taxon>
        <taxon>Massilia</taxon>
    </lineage>
</organism>
<dbReference type="OrthoDB" id="8776455at2"/>
<gene>
    <name evidence="3" type="ORF">CR105_19800</name>
</gene>
<name>A0A2G8TBH0_9BURK</name>
<keyword evidence="4" id="KW-1185">Reference proteome</keyword>
<protein>
    <recommendedName>
        <fullName evidence="2">LiaF transmembrane domain-containing protein</fullName>
    </recommendedName>
</protein>
<dbReference type="Proteomes" id="UP000230390">
    <property type="component" value="Unassembled WGS sequence"/>
</dbReference>
<feature type="transmembrane region" description="Helical" evidence="1">
    <location>
        <begin position="93"/>
        <end position="110"/>
    </location>
</feature>
<comment type="caution">
    <text evidence="3">The sequence shown here is derived from an EMBL/GenBank/DDBJ whole genome shotgun (WGS) entry which is preliminary data.</text>
</comment>
<keyword evidence="1" id="KW-1133">Transmembrane helix</keyword>
<proteinExistence type="predicted"/>
<sequence>MNDKNSYYWRKQLMWGLLLIGLGGALLLDQLDILDIHDLWHYWPLILIVIGINKMIGYPTAQDFTSGLWICFIGIWLFANFEHMFGMTFRNSWPYLIIAWGITLVLRPFIRERFAVNAPNKESSHEK</sequence>
<keyword evidence="1" id="KW-0812">Transmembrane</keyword>
<reference evidence="3 4" key="1">
    <citation type="submission" date="2017-10" db="EMBL/GenBank/DDBJ databases">
        <title>Massilia psychrophilum sp. nov., a novel purple-pigmented bacterium isolated from Tianshan glacier, Xinjiang Municipality, China.</title>
        <authorList>
            <person name="Wang H."/>
        </authorList>
    </citation>
    <scope>NUCLEOTIDE SEQUENCE [LARGE SCALE GENOMIC DNA]</scope>
    <source>
        <strain evidence="3 4">JCM 30074</strain>
    </source>
</reference>
<keyword evidence="1" id="KW-0472">Membrane</keyword>
<accession>A0A2G8TBH0</accession>
<dbReference type="EMBL" id="PDOC01000015">
    <property type="protein sequence ID" value="PIL43329.1"/>
    <property type="molecule type" value="Genomic_DNA"/>
</dbReference>
<evidence type="ECO:0000313" key="4">
    <source>
        <dbReference type="Proteomes" id="UP000230390"/>
    </source>
</evidence>
<dbReference type="Pfam" id="PF22570">
    <property type="entry name" value="LiaF-TM"/>
    <property type="match status" value="1"/>
</dbReference>
<feature type="domain" description="LiaF transmembrane" evidence="2">
    <location>
        <begin position="14"/>
        <end position="108"/>
    </location>
</feature>
<dbReference type="InterPro" id="IPR054331">
    <property type="entry name" value="LiaF_TM"/>
</dbReference>